<organism evidence="3 4">
    <name type="scientific">Sphingobacterium corticibacter</name>
    <dbReference type="NCBI Taxonomy" id="2171749"/>
    <lineage>
        <taxon>Bacteria</taxon>
        <taxon>Pseudomonadati</taxon>
        <taxon>Bacteroidota</taxon>
        <taxon>Sphingobacteriia</taxon>
        <taxon>Sphingobacteriales</taxon>
        <taxon>Sphingobacteriaceae</taxon>
        <taxon>Sphingobacterium</taxon>
    </lineage>
</organism>
<dbReference type="SUPFAM" id="SSF82153">
    <property type="entry name" value="FAS1 domain"/>
    <property type="match status" value="1"/>
</dbReference>
<dbReference type="GO" id="GO:0005615">
    <property type="term" value="C:extracellular space"/>
    <property type="evidence" value="ECO:0007669"/>
    <property type="project" value="TreeGrafter"/>
</dbReference>
<protein>
    <submittedName>
        <fullName evidence="3">Fasciclin</fullName>
    </submittedName>
</protein>
<dbReference type="PANTHER" id="PTHR10900">
    <property type="entry name" value="PERIOSTIN-RELATED"/>
    <property type="match status" value="1"/>
</dbReference>
<dbReference type="InterPro" id="IPR050904">
    <property type="entry name" value="Adhesion/Biosynth-related"/>
</dbReference>
<gene>
    <name evidence="3" type="ORF">DC487_15000</name>
</gene>
<dbReference type="Proteomes" id="UP000245627">
    <property type="component" value="Unassembled WGS sequence"/>
</dbReference>
<keyword evidence="4" id="KW-1185">Reference proteome</keyword>
<dbReference type="SMART" id="SM00554">
    <property type="entry name" value="FAS1"/>
    <property type="match status" value="1"/>
</dbReference>
<feature type="chain" id="PRO_5015605967" evidence="1">
    <location>
        <begin position="21"/>
        <end position="187"/>
    </location>
</feature>
<comment type="caution">
    <text evidence="3">The sequence shown here is derived from an EMBL/GenBank/DDBJ whole genome shotgun (WGS) entry which is preliminary data.</text>
</comment>
<proteinExistence type="predicted"/>
<dbReference type="FunFam" id="2.30.180.10:FF:000019">
    <property type="entry name" value="Cell surface lipoprotein"/>
    <property type="match status" value="1"/>
</dbReference>
<evidence type="ECO:0000313" key="4">
    <source>
        <dbReference type="Proteomes" id="UP000245627"/>
    </source>
</evidence>
<feature type="signal peptide" evidence="1">
    <location>
        <begin position="1"/>
        <end position="20"/>
    </location>
</feature>
<dbReference type="AlphaFoldDB" id="A0A2T8HG18"/>
<dbReference type="OrthoDB" id="1144324at2"/>
<dbReference type="PROSITE" id="PS50213">
    <property type="entry name" value="FAS1"/>
    <property type="match status" value="1"/>
</dbReference>
<name>A0A2T8HG18_9SPHI</name>
<reference evidence="3 4" key="1">
    <citation type="submission" date="2018-04" db="EMBL/GenBank/DDBJ databases">
        <title>Sphingobacterium cortibacter sp. nov.</title>
        <authorList>
            <person name="Li Y."/>
        </authorList>
    </citation>
    <scope>NUCLEOTIDE SEQUENCE [LARGE SCALE GENOMIC DNA]</scope>
    <source>
        <strain evidence="3 4">2c-3</strain>
    </source>
</reference>
<evidence type="ECO:0000259" key="2">
    <source>
        <dbReference type="PROSITE" id="PS50213"/>
    </source>
</evidence>
<dbReference type="EMBL" id="QDKG01000006">
    <property type="protein sequence ID" value="PVH24386.1"/>
    <property type="molecule type" value="Genomic_DNA"/>
</dbReference>
<feature type="domain" description="FAS1" evidence="2">
    <location>
        <begin position="42"/>
        <end position="185"/>
    </location>
</feature>
<evidence type="ECO:0000256" key="1">
    <source>
        <dbReference type="SAM" id="SignalP"/>
    </source>
</evidence>
<dbReference type="InterPro" id="IPR036378">
    <property type="entry name" value="FAS1_dom_sf"/>
</dbReference>
<dbReference type="Gene3D" id="2.30.180.10">
    <property type="entry name" value="FAS1 domain"/>
    <property type="match status" value="1"/>
</dbReference>
<dbReference type="InterPro" id="IPR000782">
    <property type="entry name" value="FAS1_domain"/>
</dbReference>
<keyword evidence="1" id="KW-0732">Signal</keyword>
<evidence type="ECO:0000313" key="3">
    <source>
        <dbReference type="EMBL" id="PVH24386.1"/>
    </source>
</evidence>
<sequence>MKRATLFSAALLALALTHQATDVQAQQKEKTVTVGGAPMYPSKNIVENAVNSKDHTTLVAAVKAAGLVETLSGKGPFTVFAPTNAAFDMLPAGTVENLVKPENKATLTNILTYHVVAGKLDGKAIWKMLDKDGKAELTTVQGEKLTVWKKGKDLYIKDSKGGDAKITISDVHQSNGVIHVIDHVLMP</sequence>
<accession>A0A2T8HG18</accession>
<dbReference type="RefSeq" id="WP_116776784.1">
    <property type="nucleotide sequence ID" value="NZ_QDKG01000006.1"/>
</dbReference>
<dbReference type="Pfam" id="PF02469">
    <property type="entry name" value="Fasciclin"/>
    <property type="match status" value="1"/>
</dbReference>
<dbReference type="PANTHER" id="PTHR10900:SF77">
    <property type="entry name" value="FI19380P1"/>
    <property type="match status" value="1"/>
</dbReference>